<comment type="caution">
    <text evidence="2">The sequence shown here is derived from an EMBL/GenBank/DDBJ whole genome shotgun (WGS) entry which is preliminary data.</text>
</comment>
<reference evidence="2 3" key="1">
    <citation type="submission" date="2020-04" db="EMBL/GenBank/DDBJ databases">
        <title>MicrobeNet Type strains.</title>
        <authorList>
            <person name="Nicholson A.C."/>
        </authorList>
    </citation>
    <scope>NUCLEOTIDE SEQUENCE [LARGE SCALE GENOMIC DNA]</scope>
    <source>
        <strain evidence="2 3">DSM 44445</strain>
    </source>
</reference>
<dbReference type="RefSeq" id="WP_040721023.1">
    <property type="nucleotide sequence ID" value="NZ_CAWPHS010000012.1"/>
</dbReference>
<dbReference type="AlphaFoldDB" id="A0A7X6LV62"/>
<dbReference type="PANTHER" id="PTHR48228:SF5">
    <property type="entry name" value="ALPHA-METHYLACYL-COA RACEMASE"/>
    <property type="match status" value="1"/>
</dbReference>
<dbReference type="InterPro" id="IPR003673">
    <property type="entry name" value="CoA-Trfase_fam_III"/>
</dbReference>
<sequence length="578" mass="60729">MTSTTMTGPSIDLLPPGTTATVTGTGATARVLLEHLTALGVTAAAEEASADADIAASVSLELADGTRRDLVVLWSGPVRAGDLRDETAAQAICGIMQVNGRRTGFPRGLALDYCSTAAGVLAMTGLLASLLVPTRRLHVRTSVAEAALLAVSQYLAAAGADDPEAVSLEPGGPPFVSADGIRFEIESLQPEPWAEFWTALAAEPPALRKGWRPFQFRYATATAPLPEPLHRATRAHTFASIRAIGARTGVAVCRLYGAHEFAVSGPALAVAPWIVTDVPDHAARGDDSGSPRDRRSAHRPGADRTDAVPARPLAGLRVLEAGRRVQAPLAAHLLRMLGAEVTRIEPPGGDPLREMPPCAGDLSARWLALNRHKGAREFDIKSSADRSRLRELTADYDVFLHNWAPGKAEQLGLAGRDLPAGTVYVYTSGWSGAELADLPPGTDFMVQARTGLAELIGLPDTPAAPSLMTVLDVLGGMLGAEAAVLGLLRRRATGGGVAVESSLLSASNTLRRHAAADAEPGTRQPFRLDGQWVVTSESGAPVRVTTDLAELLTDTRFATVIGRDDHGCPALATPWRLS</sequence>
<name>A0A7X6LV62_9NOCA</name>
<evidence type="ECO:0000256" key="1">
    <source>
        <dbReference type="SAM" id="MobiDB-lite"/>
    </source>
</evidence>
<accession>A0A7X6LV62</accession>
<organism evidence="2 3">
    <name type="scientific">Nocardia veterana</name>
    <dbReference type="NCBI Taxonomy" id="132249"/>
    <lineage>
        <taxon>Bacteria</taxon>
        <taxon>Bacillati</taxon>
        <taxon>Actinomycetota</taxon>
        <taxon>Actinomycetes</taxon>
        <taxon>Mycobacteriales</taxon>
        <taxon>Nocardiaceae</taxon>
        <taxon>Nocardia</taxon>
    </lineage>
</organism>
<dbReference type="SUPFAM" id="SSF89796">
    <property type="entry name" value="CoA-transferase family III (CaiB/BaiF)"/>
    <property type="match status" value="2"/>
</dbReference>
<protein>
    <submittedName>
        <fullName evidence="2">CoA transferase</fullName>
    </submittedName>
</protein>
<dbReference type="Pfam" id="PF02515">
    <property type="entry name" value="CoA_transf_3"/>
    <property type="match status" value="2"/>
</dbReference>
<feature type="compositionally biased region" description="Basic and acidic residues" evidence="1">
    <location>
        <begin position="281"/>
        <end position="306"/>
    </location>
</feature>
<dbReference type="InterPro" id="IPR050509">
    <property type="entry name" value="CoA-transferase_III"/>
</dbReference>
<dbReference type="InterPro" id="IPR023606">
    <property type="entry name" value="CoA-Trfase_III_dom_1_sf"/>
</dbReference>
<dbReference type="Gene3D" id="3.40.50.10540">
    <property type="entry name" value="Crotonobetainyl-coa:carnitine coa-transferase, domain 1"/>
    <property type="match status" value="2"/>
</dbReference>
<feature type="region of interest" description="Disordered" evidence="1">
    <location>
        <begin position="281"/>
        <end position="309"/>
    </location>
</feature>
<keyword evidence="3" id="KW-1185">Reference proteome</keyword>
<dbReference type="PANTHER" id="PTHR48228">
    <property type="entry name" value="SUCCINYL-COA--D-CITRAMALATE COA-TRANSFERASE"/>
    <property type="match status" value="1"/>
</dbReference>
<evidence type="ECO:0000313" key="3">
    <source>
        <dbReference type="Proteomes" id="UP000523447"/>
    </source>
</evidence>
<evidence type="ECO:0000313" key="2">
    <source>
        <dbReference type="EMBL" id="NKY84507.1"/>
    </source>
</evidence>
<proteinExistence type="predicted"/>
<dbReference type="Proteomes" id="UP000523447">
    <property type="component" value="Unassembled WGS sequence"/>
</dbReference>
<dbReference type="GO" id="GO:0016740">
    <property type="term" value="F:transferase activity"/>
    <property type="evidence" value="ECO:0007669"/>
    <property type="project" value="UniProtKB-KW"/>
</dbReference>
<dbReference type="EMBL" id="JAAXPE010000002">
    <property type="protein sequence ID" value="NKY84507.1"/>
    <property type="molecule type" value="Genomic_DNA"/>
</dbReference>
<gene>
    <name evidence="2" type="ORF">HGA07_02565</name>
</gene>
<keyword evidence="2" id="KW-0808">Transferase</keyword>